<keyword evidence="4" id="KW-1185">Reference proteome</keyword>
<dbReference type="GO" id="GO:0033617">
    <property type="term" value="P:mitochondrial respiratory chain complex IV assembly"/>
    <property type="evidence" value="ECO:0007669"/>
    <property type="project" value="TreeGrafter"/>
</dbReference>
<dbReference type="STRING" id="1069680.M7PHV2"/>
<dbReference type="OMA" id="KKTPKEC"/>
<gene>
    <name evidence="3" type="ORF">PNEG_01793</name>
</gene>
<dbReference type="Pfam" id="PF10203">
    <property type="entry name" value="Pet191_N"/>
    <property type="match status" value="1"/>
</dbReference>
<dbReference type="eggNOG" id="KOG4114">
    <property type="taxonomic scope" value="Eukaryota"/>
</dbReference>
<dbReference type="HOGENOM" id="CLU_138069_3_1_1"/>
<accession>M7PHV2</accession>
<keyword evidence="2" id="KW-1015">Disulfide bond</keyword>
<dbReference type="Proteomes" id="UP000011958">
    <property type="component" value="Unassembled WGS sequence"/>
</dbReference>
<name>M7PHV2_PNEMU</name>
<evidence type="ECO:0000313" key="4">
    <source>
        <dbReference type="Proteomes" id="UP000011958"/>
    </source>
</evidence>
<proteinExistence type="inferred from homology"/>
<sequence>MPSSCNDIRKALALCISNSDCMKNGNSAKECLSNSELLEFVPLQCHLLKRSLYNCKRGMLDMRKRFRGNASIGIDK</sequence>
<dbReference type="GO" id="GO:0005739">
    <property type="term" value="C:mitochondrion"/>
    <property type="evidence" value="ECO:0007669"/>
    <property type="project" value="TreeGrafter"/>
</dbReference>
<dbReference type="VEuPathDB" id="FungiDB:PNEG_01793"/>
<protein>
    <recommendedName>
        <fullName evidence="5">Cytochrome c oxidase assembly factor 5</fullName>
    </recommendedName>
</protein>
<evidence type="ECO:0008006" key="5">
    <source>
        <dbReference type="Google" id="ProtNLM"/>
    </source>
</evidence>
<organism evidence="3 4">
    <name type="scientific">Pneumocystis murina (strain B123)</name>
    <name type="common">Mouse pneumocystis pneumonia agent</name>
    <name type="synonym">Pneumocystis carinii f. sp. muris</name>
    <dbReference type="NCBI Taxonomy" id="1069680"/>
    <lineage>
        <taxon>Eukaryota</taxon>
        <taxon>Fungi</taxon>
        <taxon>Dikarya</taxon>
        <taxon>Ascomycota</taxon>
        <taxon>Taphrinomycotina</taxon>
        <taxon>Pneumocystomycetes</taxon>
        <taxon>Pneumocystaceae</taxon>
        <taxon>Pneumocystis</taxon>
    </lineage>
</organism>
<dbReference type="PANTHER" id="PTHR28627:SF1">
    <property type="entry name" value="CYTOCHROME C OXIDASE ASSEMBLY FACTOR 5"/>
    <property type="match status" value="1"/>
</dbReference>
<reference evidence="4" key="1">
    <citation type="journal article" date="2016" name="Nat. Commun.">
        <title>Genome analysis of three Pneumocystis species reveals adaptation mechanisms to life exclusively in mammalian hosts.</title>
        <authorList>
            <person name="Ma L."/>
            <person name="Chen Z."/>
            <person name="Huang D.W."/>
            <person name="Kutty G."/>
            <person name="Ishihara M."/>
            <person name="Wang H."/>
            <person name="Abouelleil A."/>
            <person name="Bishop L."/>
            <person name="Davey E."/>
            <person name="Deng R."/>
            <person name="Deng X."/>
            <person name="Fan L."/>
            <person name="Fantoni G."/>
            <person name="Fitzgerald M."/>
            <person name="Gogineni E."/>
            <person name="Goldberg J.M."/>
            <person name="Handley G."/>
            <person name="Hu X."/>
            <person name="Huber C."/>
            <person name="Jiao X."/>
            <person name="Jones K."/>
            <person name="Levin J.Z."/>
            <person name="Liu Y."/>
            <person name="Macdonald P."/>
            <person name="Melnikov A."/>
            <person name="Raley C."/>
            <person name="Sassi M."/>
            <person name="Sherman B.T."/>
            <person name="Song X."/>
            <person name="Sykes S."/>
            <person name="Tran B."/>
            <person name="Walsh L."/>
            <person name="Xia Y."/>
            <person name="Yang J."/>
            <person name="Young S."/>
            <person name="Zeng Q."/>
            <person name="Zheng X."/>
            <person name="Stephens R."/>
            <person name="Nusbaum C."/>
            <person name="Birren B.W."/>
            <person name="Azadi P."/>
            <person name="Lempicki R.A."/>
            <person name="Cuomo C.A."/>
            <person name="Kovacs J.A."/>
        </authorList>
    </citation>
    <scope>NUCLEOTIDE SEQUENCE [LARGE SCALE GENOMIC DNA]</scope>
    <source>
        <strain evidence="4">B123</strain>
    </source>
</reference>
<comment type="caution">
    <text evidence="3">The sequence shown here is derived from an EMBL/GenBank/DDBJ whole genome shotgun (WGS) entry which is preliminary data.</text>
</comment>
<comment type="similarity">
    <text evidence="1">Belongs to the PET191 family.</text>
</comment>
<dbReference type="InterPro" id="IPR018793">
    <property type="entry name" value="Cyt_c_oxidase_assmbl_Pet191"/>
</dbReference>
<dbReference type="PANTHER" id="PTHR28627">
    <property type="entry name" value="CYTOCHROME C OXIDASE ASSEMBLY FACTOR 5"/>
    <property type="match status" value="1"/>
</dbReference>
<dbReference type="OrthoDB" id="282149at2759"/>
<dbReference type="GeneID" id="19895487"/>
<evidence type="ECO:0000256" key="1">
    <source>
        <dbReference type="ARBA" id="ARBA00007785"/>
    </source>
</evidence>
<dbReference type="EMBL" id="AFWA02000008">
    <property type="protein sequence ID" value="EMR10039.1"/>
    <property type="molecule type" value="Genomic_DNA"/>
</dbReference>
<evidence type="ECO:0000313" key="3">
    <source>
        <dbReference type="EMBL" id="EMR10039.1"/>
    </source>
</evidence>
<evidence type="ECO:0000256" key="2">
    <source>
        <dbReference type="ARBA" id="ARBA00023157"/>
    </source>
</evidence>
<dbReference type="RefSeq" id="XP_007873761.1">
    <property type="nucleotide sequence ID" value="XM_007875570.1"/>
</dbReference>
<dbReference type="AlphaFoldDB" id="M7PHV2"/>
<dbReference type="PROSITE" id="PS51808">
    <property type="entry name" value="CHCH"/>
    <property type="match status" value="1"/>
</dbReference>